<keyword evidence="2 5" id="KW-0547">Nucleotide-binding</keyword>
<keyword evidence="1" id="KW-0808">Transferase</keyword>
<dbReference type="InterPro" id="IPR000719">
    <property type="entry name" value="Prot_kinase_dom"/>
</dbReference>
<evidence type="ECO:0000256" key="6">
    <source>
        <dbReference type="SAM" id="MobiDB-lite"/>
    </source>
</evidence>
<feature type="binding site" evidence="5">
    <location>
        <position position="422"/>
    </location>
    <ligand>
        <name>ATP</name>
        <dbReference type="ChEBI" id="CHEBI:30616"/>
    </ligand>
</feature>
<feature type="domain" description="Protein kinase" evidence="7">
    <location>
        <begin position="394"/>
        <end position="675"/>
    </location>
</feature>
<feature type="compositionally biased region" description="Basic and acidic residues" evidence="6">
    <location>
        <begin position="328"/>
        <end position="337"/>
    </location>
</feature>
<comment type="caution">
    <text evidence="8">The sequence shown here is derived from an EMBL/GenBank/DDBJ whole genome shotgun (WGS) entry which is preliminary data.</text>
</comment>
<dbReference type="InterPro" id="IPR011009">
    <property type="entry name" value="Kinase-like_dom_sf"/>
</dbReference>
<evidence type="ECO:0000259" key="7">
    <source>
        <dbReference type="PROSITE" id="PS50011"/>
    </source>
</evidence>
<protein>
    <recommendedName>
        <fullName evidence="7">Protein kinase domain-containing protein</fullName>
    </recommendedName>
</protein>
<dbReference type="PROSITE" id="PS50011">
    <property type="entry name" value="PROTEIN_KINASE_DOM"/>
    <property type="match status" value="1"/>
</dbReference>
<dbReference type="SUPFAM" id="SSF56112">
    <property type="entry name" value="Protein kinase-like (PK-like)"/>
    <property type="match status" value="1"/>
</dbReference>
<evidence type="ECO:0000256" key="3">
    <source>
        <dbReference type="ARBA" id="ARBA00022777"/>
    </source>
</evidence>
<keyword evidence="3" id="KW-0418">Kinase</keyword>
<feature type="region of interest" description="Disordered" evidence="6">
    <location>
        <begin position="323"/>
        <end position="344"/>
    </location>
</feature>
<evidence type="ECO:0000256" key="2">
    <source>
        <dbReference type="ARBA" id="ARBA00022741"/>
    </source>
</evidence>
<dbReference type="InterPro" id="IPR005174">
    <property type="entry name" value="KIB1-4_b-propeller"/>
</dbReference>
<dbReference type="InterPro" id="IPR008271">
    <property type="entry name" value="Ser/Thr_kinase_AS"/>
</dbReference>
<dbReference type="GO" id="GO:0004672">
    <property type="term" value="F:protein kinase activity"/>
    <property type="evidence" value="ECO:0007669"/>
    <property type="project" value="InterPro"/>
</dbReference>
<dbReference type="Gene3D" id="3.30.200.20">
    <property type="entry name" value="Phosphorylase Kinase, domain 1"/>
    <property type="match status" value="1"/>
</dbReference>
<proteinExistence type="predicted"/>
<dbReference type="EMBL" id="JAYMYQ010000008">
    <property type="protein sequence ID" value="KAK7314588.1"/>
    <property type="molecule type" value="Genomic_DNA"/>
</dbReference>
<dbReference type="Pfam" id="PF03478">
    <property type="entry name" value="Beta-prop_KIB1-4"/>
    <property type="match status" value="1"/>
</dbReference>
<dbReference type="Proteomes" id="UP001367508">
    <property type="component" value="Unassembled WGS sequence"/>
</dbReference>
<reference evidence="8 9" key="1">
    <citation type="submission" date="2024-01" db="EMBL/GenBank/DDBJ databases">
        <title>The genomes of 5 underutilized Papilionoideae crops provide insights into root nodulation and disease resistanc.</title>
        <authorList>
            <person name="Jiang F."/>
        </authorList>
    </citation>
    <scope>NUCLEOTIDE SEQUENCE [LARGE SCALE GENOMIC DNA]</scope>
    <source>
        <strain evidence="8">LVBAO_FW01</strain>
        <tissue evidence="8">Leaves</tissue>
    </source>
</reference>
<organism evidence="8 9">
    <name type="scientific">Canavalia gladiata</name>
    <name type="common">Sword bean</name>
    <name type="synonym">Dolichos gladiatus</name>
    <dbReference type="NCBI Taxonomy" id="3824"/>
    <lineage>
        <taxon>Eukaryota</taxon>
        <taxon>Viridiplantae</taxon>
        <taxon>Streptophyta</taxon>
        <taxon>Embryophyta</taxon>
        <taxon>Tracheophyta</taxon>
        <taxon>Spermatophyta</taxon>
        <taxon>Magnoliopsida</taxon>
        <taxon>eudicotyledons</taxon>
        <taxon>Gunneridae</taxon>
        <taxon>Pentapetalae</taxon>
        <taxon>rosids</taxon>
        <taxon>fabids</taxon>
        <taxon>Fabales</taxon>
        <taxon>Fabaceae</taxon>
        <taxon>Papilionoideae</taxon>
        <taxon>50 kb inversion clade</taxon>
        <taxon>NPAAA clade</taxon>
        <taxon>indigoferoid/millettioid clade</taxon>
        <taxon>Phaseoleae</taxon>
        <taxon>Canavalia</taxon>
    </lineage>
</organism>
<dbReference type="SMART" id="SM00220">
    <property type="entry name" value="S_TKc"/>
    <property type="match status" value="1"/>
</dbReference>
<keyword evidence="9" id="KW-1185">Reference proteome</keyword>
<dbReference type="PANTHER" id="PTHR46008:SF2">
    <property type="entry name" value="LEAF RUST 10 DISEASE-RESISTANCE LOCUS RECEPTOR-LIKE PROTEIN KINASE-LIKE 1.4"/>
    <property type="match status" value="1"/>
</dbReference>
<keyword evidence="4 5" id="KW-0067">ATP-binding</keyword>
<evidence type="ECO:0000256" key="5">
    <source>
        <dbReference type="PROSITE-ProRule" id="PRU10141"/>
    </source>
</evidence>
<name>A0AAN9KD94_CANGL</name>
<dbReference type="AlphaFoldDB" id="A0AAN9KD94"/>
<dbReference type="InterPro" id="IPR017441">
    <property type="entry name" value="Protein_kinase_ATP_BS"/>
</dbReference>
<evidence type="ECO:0000256" key="4">
    <source>
        <dbReference type="ARBA" id="ARBA00022840"/>
    </source>
</evidence>
<sequence length="711" mass="79873">MQVLEKLSRQKYKLPALQLFPDIELDWCKCVKTVSSSVQNSPEFLVALSFLIRSGGQMRQLLSFCKITHQSWTSIDTPESRSMLFNDLEIIDGCKLYAVDRNALDYVIVFNLEDSKAVTTEKLVISAVDSGFPQLESFVGLFCVTNLLDQSVKRDLEIFSLADKTIRNFTLSRSLEQVSGRCLGLLCAFSLFFPSSFHHLQLLHCLFFFLPSFPSIDTVILYFALTLSASRVSFSTEDRFSYSVTDNTVLNATLLFTLAEPHRKLAPILLDPQKGALSIDHNSQVVSVMPILSFLSHCFFPDGSRNHPSLSAIGSEVKGSQLLPLDSEEPHSGDKHGSVSSKTLSSWDESVPVISELPSSHGQPMLVDSEVLNSYCNISEIFKYSELEEATNNFDPSRILGKGGYGTVYYGVLKDARPVAIKRLHEYKFKILRLHDEKPEGERLGKFMNEVAILTCMRHENLVQLYGCTSPHRREMLLVQEYIPNGTLAHHLFGKDVFPWSTRLNIAIQTAKALAYLHDSNIIHRDVKTSNILLDKNLNAKVADFGLSRLVPHGVTHITTDPAGTPGYIDPEYYEHCHLSDKSDVYSFGVILIELISSLPAYSEDDIQPYLSDFAMNKIFCGQLQQLVDPGLGFQSDKWINETVSAVTELAFRCLQRQRGMRPSMREVLNTLETIKSGSFKGALIWGPNASYNATKVHIVSRFPDVYFEKK</sequence>
<dbReference type="PANTHER" id="PTHR46008">
    <property type="entry name" value="LEAF RUST 10 DISEASE-RESISTANCE LOCUS RECEPTOR-LIKE PROTEIN KINASE-LIKE 1.4"/>
    <property type="match status" value="1"/>
</dbReference>
<dbReference type="PROSITE" id="PS00108">
    <property type="entry name" value="PROTEIN_KINASE_ST"/>
    <property type="match status" value="1"/>
</dbReference>
<dbReference type="Pfam" id="PF00069">
    <property type="entry name" value="Pkinase"/>
    <property type="match status" value="1"/>
</dbReference>
<dbReference type="GO" id="GO:0005524">
    <property type="term" value="F:ATP binding"/>
    <property type="evidence" value="ECO:0007669"/>
    <property type="project" value="UniProtKB-UniRule"/>
</dbReference>
<dbReference type="Gene3D" id="1.10.510.10">
    <property type="entry name" value="Transferase(Phosphotransferase) domain 1"/>
    <property type="match status" value="1"/>
</dbReference>
<evidence type="ECO:0000313" key="8">
    <source>
        <dbReference type="EMBL" id="KAK7314588.1"/>
    </source>
</evidence>
<dbReference type="PROSITE" id="PS00107">
    <property type="entry name" value="PROTEIN_KINASE_ATP"/>
    <property type="match status" value="1"/>
</dbReference>
<evidence type="ECO:0000313" key="9">
    <source>
        <dbReference type="Proteomes" id="UP001367508"/>
    </source>
</evidence>
<evidence type="ECO:0000256" key="1">
    <source>
        <dbReference type="ARBA" id="ARBA00022679"/>
    </source>
</evidence>
<accession>A0AAN9KD94</accession>
<gene>
    <name evidence="8" type="ORF">VNO77_33114</name>
</gene>